<dbReference type="PANTHER" id="PTHR43280:SF2">
    <property type="entry name" value="HTH-TYPE TRANSCRIPTIONAL REGULATOR EXSA"/>
    <property type="match status" value="1"/>
</dbReference>
<comment type="caution">
    <text evidence="5">The sequence shown here is derived from an EMBL/GenBank/DDBJ whole genome shotgun (WGS) entry which is preliminary data.</text>
</comment>
<gene>
    <name evidence="5" type="ORF">H9926_14475</name>
</gene>
<keyword evidence="3" id="KW-0804">Transcription</keyword>
<dbReference type="Pfam" id="PF12833">
    <property type="entry name" value="HTH_18"/>
    <property type="match status" value="1"/>
</dbReference>
<evidence type="ECO:0000256" key="2">
    <source>
        <dbReference type="ARBA" id="ARBA00023125"/>
    </source>
</evidence>
<dbReference type="PRINTS" id="PR00032">
    <property type="entry name" value="HTHARAC"/>
</dbReference>
<evidence type="ECO:0000259" key="4">
    <source>
        <dbReference type="PROSITE" id="PS01124"/>
    </source>
</evidence>
<keyword evidence="1" id="KW-0805">Transcription regulation</keyword>
<dbReference type="PANTHER" id="PTHR43280">
    <property type="entry name" value="ARAC-FAMILY TRANSCRIPTIONAL REGULATOR"/>
    <property type="match status" value="1"/>
</dbReference>
<dbReference type="SMART" id="SM00342">
    <property type="entry name" value="HTH_ARAC"/>
    <property type="match status" value="1"/>
</dbReference>
<evidence type="ECO:0000256" key="3">
    <source>
        <dbReference type="ARBA" id="ARBA00023163"/>
    </source>
</evidence>
<dbReference type="GO" id="GO:0003700">
    <property type="term" value="F:DNA-binding transcription factor activity"/>
    <property type="evidence" value="ECO:0007669"/>
    <property type="project" value="InterPro"/>
</dbReference>
<dbReference type="InterPro" id="IPR009057">
    <property type="entry name" value="Homeodomain-like_sf"/>
</dbReference>
<dbReference type="InterPro" id="IPR018060">
    <property type="entry name" value="HTH_AraC"/>
</dbReference>
<dbReference type="AlphaFoldDB" id="A0A9D2QKG8"/>
<keyword evidence="2" id="KW-0238">DNA-binding</keyword>
<dbReference type="PROSITE" id="PS00041">
    <property type="entry name" value="HTH_ARAC_FAMILY_1"/>
    <property type="match status" value="1"/>
</dbReference>
<dbReference type="InterPro" id="IPR018771">
    <property type="entry name" value="PocR_dom"/>
</dbReference>
<evidence type="ECO:0000313" key="5">
    <source>
        <dbReference type="EMBL" id="HJC89199.1"/>
    </source>
</evidence>
<reference evidence="5" key="2">
    <citation type="submission" date="2021-04" db="EMBL/GenBank/DDBJ databases">
        <authorList>
            <person name="Gilroy R."/>
        </authorList>
    </citation>
    <scope>NUCLEOTIDE SEQUENCE</scope>
    <source>
        <strain evidence="5">ChiBcec1-1630</strain>
    </source>
</reference>
<organism evidence="5 6">
    <name type="scientific">Candidatus Eisenbergiella intestinigallinarum</name>
    <dbReference type="NCBI Taxonomy" id="2838549"/>
    <lineage>
        <taxon>Bacteria</taxon>
        <taxon>Bacillati</taxon>
        <taxon>Bacillota</taxon>
        <taxon>Clostridia</taxon>
        <taxon>Lachnospirales</taxon>
        <taxon>Lachnospiraceae</taxon>
        <taxon>Eisenbergiella</taxon>
    </lineage>
</organism>
<sequence>MKKEAFDHQLADECARAFSASTGLGCTVSDTSGKILFEHGPGCGSCGLCRAAGLPAENCIRAHHYGMVEAERFGGKYIYFCPFGLTCFVSPIIGEEGSTAKITVGPFMMVELQDFIDCELSEHMHLEPEAKEQVCRLLLSVPQVSPKKVQELSVLLFMAVGFMNNVSAENRLLEMERSDLLQGQINAYISQLKGHGVPASYPFEKERALLQAISHGEKEAARQYLTELLASLHAGGSEISRIRGQISELLVLLSRTAAENGMDEQQVLLLHRQWQKTLSSLSSFQAVSAWLLTVVEDMLENLAAYPDVRHANIIHRCIQHIGAGYQERLTLEDTARMVCLSPDYLSRIFRQETGISFHQYLNNVRITKAKELIRTTALRLTDISQMVGYDDQSYFTKVFKRTAGIAPGEYVKKYRGASSVRTPSSGQAAGRT</sequence>
<accession>A0A9D2QKG8</accession>
<dbReference type="InterPro" id="IPR018062">
    <property type="entry name" value="HTH_AraC-typ_CS"/>
</dbReference>
<dbReference type="PROSITE" id="PS01124">
    <property type="entry name" value="HTH_ARAC_FAMILY_2"/>
    <property type="match status" value="1"/>
</dbReference>
<proteinExistence type="predicted"/>
<dbReference type="SUPFAM" id="SSF46689">
    <property type="entry name" value="Homeodomain-like"/>
    <property type="match status" value="2"/>
</dbReference>
<dbReference type="InterPro" id="IPR020449">
    <property type="entry name" value="Tscrpt_reg_AraC-type_HTH"/>
</dbReference>
<name>A0A9D2QKG8_9FIRM</name>
<evidence type="ECO:0000313" key="6">
    <source>
        <dbReference type="Proteomes" id="UP000823922"/>
    </source>
</evidence>
<evidence type="ECO:0000256" key="1">
    <source>
        <dbReference type="ARBA" id="ARBA00023015"/>
    </source>
</evidence>
<dbReference type="Gene3D" id="1.10.10.60">
    <property type="entry name" value="Homeodomain-like"/>
    <property type="match status" value="2"/>
</dbReference>
<dbReference type="EMBL" id="DWVS01000377">
    <property type="protein sequence ID" value="HJC89199.1"/>
    <property type="molecule type" value="Genomic_DNA"/>
</dbReference>
<reference evidence="5" key="1">
    <citation type="journal article" date="2021" name="PeerJ">
        <title>Extensive microbial diversity within the chicken gut microbiome revealed by metagenomics and culture.</title>
        <authorList>
            <person name="Gilroy R."/>
            <person name="Ravi A."/>
            <person name="Getino M."/>
            <person name="Pursley I."/>
            <person name="Horton D.L."/>
            <person name="Alikhan N.F."/>
            <person name="Baker D."/>
            <person name="Gharbi K."/>
            <person name="Hall N."/>
            <person name="Watson M."/>
            <person name="Adriaenssens E.M."/>
            <person name="Foster-Nyarko E."/>
            <person name="Jarju S."/>
            <person name="Secka A."/>
            <person name="Antonio M."/>
            <person name="Oren A."/>
            <person name="Chaudhuri R.R."/>
            <person name="La Ragione R."/>
            <person name="Hildebrand F."/>
            <person name="Pallen M.J."/>
        </authorList>
    </citation>
    <scope>NUCLEOTIDE SEQUENCE</scope>
    <source>
        <strain evidence="5">ChiBcec1-1630</strain>
    </source>
</reference>
<protein>
    <submittedName>
        <fullName evidence="5">AraC family transcriptional regulator</fullName>
    </submittedName>
</protein>
<dbReference type="Pfam" id="PF10114">
    <property type="entry name" value="PocR"/>
    <property type="match status" value="1"/>
</dbReference>
<feature type="domain" description="HTH araC/xylS-type" evidence="4">
    <location>
        <begin position="315"/>
        <end position="413"/>
    </location>
</feature>
<dbReference type="GO" id="GO:0043565">
    <property type="term" value="F:sequence-specific DNA binding"/>
    <property type="evidence" value="ECO:0007669"/>
    <property type="project" value="InterPro"/>
</dbReference>
<dbReference type="Proteomes" id="UP000823922">
    <property type="component" value="Unassembled WGS sequence"/>
</dbReference>